<dbReference type="GO" id="GO:0097354">
    <property type="term" value="P:prenylation"/>
    <property type="evidence" value="ECO:0007669"/>
    <property type="project" value="UniProtKB-UniRule"/>
</dbReference>
<dbReference type="PANTHER" id="PTHR11129">
    <property type="entry name" value="PROTEIN FARNESYLTRANSFERASE ALPHA SUBUNIT/RAB GERANYLGERANYL TRANSFERASE ALPHA SUBUNIT"/>
    <property type="match status" value="1"/>
</dbReference>
<dbReference type="EC" id="2.5.1.60" evidence="6"/>
<dbReference type="Gene3D" id="1.25.40.120">
    <property type="entry name" value="Protein prenylyltransferase"/>
    <property type="match status" value="2"/>
</dbReference>
<dbReference type="OrthoDB" id="1658at2759"/>
<evidence type="ECO:0000256" key="2">
    <source>
        <dbReference type="ARBA" id="ARBA00022602"/>
    </source>
</evidence>
<dbReference type="Proteomes" id="UP000036947">
    <property type="component" value="Unassembled WGS sequence"/>
</dbReference>
<keyword evidence="9" id="KW-1185">Reference proteome</keyword>
<reference evidence="8 9" key="1">
    <citation type="journal article" date="2015" name="BMC Genomics">
        <title>The genome of the truffle-parasite Tolypocladium ophioglossoides and the evolution of antifungal peptaibiotics.</title>
        <authorList>
            <person name="Quandt C.A."/>
            <person name="Bushley K.E."/>
            <person name="Spatafora J.W."/>
        </authorList>
    </citation>
    <scope>NUCLEOTIDE SEQUENCE [LARGE SCALE GENOMIC DNA]</scope>
    <source>
        <strain evidence="8 9">CBS 100239</strain>
    </source>
</reference>
<feature type="region of interest" description="Disordered" evidence="7">
    <location>
        <begin position="75"/>
        <end position="140"/>
    </location>
</feature>
<sequence length="408" mass="46965">HGVARTARARTKEQREQDLEKILKYQALEDQLRLRLTDGHFGRETFQFTSQLLRLNPEYYTAWNVRRRCLTSGLLSRPSDGSSPSKALLNSSASANPTPSSGRSSPSSLAETRPSPDSQRIGRSGTIPEPSDGDIASTDRLEKDEGVIRSELAFTMPLLVQYPKCYWIWKYRMWMLDQATDRLPVDAAREIWEEELGLVAKMLHRDRRNFHAWGYRRHVVSQLESPALGGRSMAESEFEYTTKMVNTDLSNFSAWHNRSQLIPRLLAERGADADSRKGFLDVELALVRNALNVGPEDQSIWYYHQYLLLNLAEARGHRAIAPRLAMYDRKLYITDEIANIRELLQDYTDIKWIYEALIEYTLILCQLDSRPLNGLQREDVAHWLGKLRDLDPKRSGRWGDLETELGLE</sequence>
<dbReference type="Pfam" id="PF01239">
    <property type="entry name" value="PPTA"/>
    <property type="match status" value="5"/>
</dbReference>
<dbReference type="AlphaFoldDB" id="A0A0L0NKR0"/>
<comment type="similarity">
    <text evidence="1 6">Belongs to the protein prenyltransferase subunit alpha family.</text>
</comment>
<dbReference type="EMBL" id="LFRF01000002">
    <property type="protein sequence ID" value="KND94315.1"/>
    <property type="molecule type" value="Genomic_DNA"/>
</dbReference>
<evidence type="ECO:0000313" key="9">
    <source>
        <dbReference type="Proteomes" id="UP000036947"/>
    </source>
</evidence>
<gene>
    <name evidence="8" type="ORF">TOPH_01356</name>
</gene>
<organism evidence="8 9">
    <name type="scientific">Tolypocladium ophioglossoides (strain CBS 100239)</name>
    <name type="common">Snaketongue truffleclub</name>
    <name type="synonym">Elaphocordyceps ophioglossoides</name>
    <dbReference type="NCBI Taxonomy" id="1163406"/>
    <lineage>
        <taxon>Eukaryota</taxon>
        <taxon>Fungi</taxon>
        <taxon>Dikarya</taxon>
        <taxon>Ascomycota</taxon>
        <taxon>Pezizomycotina</taxon>
        <taxon>Sordariomycetes</taxon>
        <taxon>Hypocreomycetidae</taxon>
        <taxon>Hypocreales</taxon>
        <taxon>Ophiocordycipitaceae</taxon>
        <taxon>Tolypocladium</taxon>
    </lineage>
</organism>
<comment type="catalytic activity">
    <reaction evidence="5 6">
        <text>geranylgeranyl diphosphate + L-cysteinyl-[protein] = S-geranylgeranyl-L-cysteinyl-[protein] + diphosphate</text>
        <dbReference type="Rhea" id="RHEA:21240"/>
        <dbReference type="Rhea" id="RHEA-COMP:10131"/>
        <dbReference type="Rhea" id="RHEA-COMP:11537"/>
        <dbReference type="ChEBI" id="CHEBI:29950"/>
        <dbReference type="ChEBI" id="CHEBI:33019"/>
        <dbReference type="ChEBI" id="CHEBI:57533"/>
        <dbReference type="ChEBI" id="CHEBI:86021"/>
        <dbReference type="EC" id="2.5.1.60"/>
    </reaction>
</comment>
<name>A0A0L0NKR0_TOLOC</name>
<feature type="compositionally biased region" description="Low complexity" evidence="7">
    <location>
        <begin position="82"/>
        <end position="108"/>
    </location>
</feature>
<dbReference type="SUPFAM" id="SSF48439">
    <property type="entry name" value="Protein prenylyltransferase"/>
    <property type="match status" value="1"/>
</dbReference>
<dbReference type="PROSITE" id="PS51147">
    <property type="entry name" value="PFTA"/>
    <property type="match status" value="4"/>
</dbReference>
<dbReference type="STRING" id="1163406.A0A0L0NKR0"/>
<keyword evidence="3 6" id="KW-0808">Transferase</keyword>
<accession>A0A0L0NKR0</accession>
<dbReference type="GO" id="GO:0004663">
    <property type="term" value="F:Rab geranylgeranyltransferase activity"/>
    <property type="evidence" value="ECO:0007669"/>
    <property type="project" value="UniProtKB-UniRule"/>
</dbReference>
<evidence type="ECO:0000256" key="7">
    <source>
        <dbReference type="SAM" id="MobiDB-lite"/>
    </source>
</evidence>
<evidence type="ECO:0000256" key="1">
    <source>
        <dbReference type="ARBA" id="ARBA00006734"/>
    </source>
</evidence>
<evidence type="ECO:0000256" key="4">
    <source>
        <dbReference type="ARBA" id="ARBA00022737"/>
    </source>
</evidence>
<evidence type="ECO:0000256" key="6">
    <source>
        <dbReference type="RuleBase" id="RU367120"/>
    </source>
</evidence>
<protein>
    <recommendedName>
        <fullName evidence="6">Geranylgeranyl transferase type-2 subunit alpha</fullName>
        <ecNumber evidence="6">2.5.1.60</ecNumber>
    </recommendedName>
    <alternativeName>
        <fullName evidence="6">Geranylgeranyl transferase type II subunit alpha</fullName>
    </alternativeName>
</protein>
<comment type="function">
    <text evidence="6">Catalyzes the transfer of a geranyl-geranyl moiety from geranyl-geranyl pyrophosphate to cysteines occuring in specific C-terminal amino acid sequences.</text>
</comment>
<keyword evidence="2 6" id="KW-0637">Prenyltransferase</keyword>
<dbReference type="PANTHER" id="PTHR11129:SF2">
    <property type="entry name" value="GERANYLGERANYL TRANSFERASE TYPE-2 SUBUNIT ALPHA"/>
    <property type="match status" value="1"/>
</dbReference>
<dbReference type="GO" id="GO:0005968">
    <property type="term" value="C:Rab-protein geranylgeranyltransferase complex"/>
    <property type="evidence" value="ECO:0007669"/>
    <property type="project" value="TreeGrafter"/>
</dbReference>
<proteinExistence type="inferred from homology"/>
<feature type="non-terminal residue" evidence="8">
    <location>
        <position position="1"/>
    </location>
</feature>
<evidence type="ECO:0000256" key="5">
    <source>
        <dbReference type="ARBA" id="ARBA00047658"/>
    </source>
</evidence>
<keyword evidence="4" id="KW-0677">Repeat</keyword>
<dbReference type="InterPro" id="IPR002088">
    <property type="entry name" value="Prenyl_trans_a"/>
</dbReference>
<evidence type="ECO:0000313" key="8">
    <source>
        <dbReference type="EMBL" id="KND94315.1"/>
    </source>
</evidence>
<comment type="caution">
    <text evidence="8">The sequence shown here is derived from an EMBL/GenBank/DDBJ whole genome shotgun (WGS) entry which is preliminary data.</text>
</comment>
<evidence type="ECO:0000256" key="3">
    <source>
        <dbReference type="ARBA" id="ARBA00022679"/>
    </source>
</evidence>